<dbReference type="EMBL" id="SRRZ01000104">
    <property type="protein sequence ID" value="NQE36920.1"/>
    <property type="molecule type" value="Genomic_DNA"/>
</dbReference>
<accession>A0ABX2D5N0</accession>
<keyword evidence="7" id="KW-0175">Coiled coil</keyword>
<feature type="domain" description="PAC" evidence="10">
    <location>
        <begin position="372"/>
        <end position="426"/>
    </location>
</feature>
<dbReference type="InterPro" id="IPR029016">
    <property type="entry name" value="GAF-like_dom_sf"/>
</dbReference>
<feature type="domain" description="PAS" evidence="9">
    <location>
        <begin position="173"/>
        <end position="243"/>
    </location>
</feature>
<keyword evidence="6" id="KW-0902">Two-component regulatory system</keyword>
<sequence>MQSQLGKAKRDRSRRQLLELSPIGLALCRTDGTFLDVNPAFASIIGRTVAETLHLNYWEIQQTQCARPEKSLECQAKNSHTHLCEAAYKHKNNHLVPVRVCERAIETGGECAIWLTAEEIFNPEPENSEPLESAPPHSNSHLEKLLAEQTAELAKTQKLLEEKIAELEQTKEKLRLQSQIIDQIQESVISTDIDGSIGIWNQASQKLYGYQKTEAIGQHISLIYSPEQHEFLLDQVIKPLQKKGEPEIEVITRRKSGENFYSHLMLSLLKDSTGEVVGMICYLTDLSARKALEQELAQRQALFDAFFKEAPAGLCILDSQLRYVQVNQFIAEINCLSPAEHIGKTVREILPNIAPIVEPLYEQILRTKQPLINIEMSCENPRQPGLVRHLTGSYFPLLDKDGEAIGIGAVVVDISDRKLAEAALQKSEQLYRTMASNFPNGAVMLFDPELRYTLVEGTELAAVGLSKELMEGKTIWDVFEPDVCAYLEPTYRAALTGKTVVTEIIYSDRVYLGYALPLRNERQEIIGGLLMTQNITARQLAEEALRESEEKYRCIVETADEGIWIVDAEGKTTFVNQKMADMLGCTPEEMIGESLFAFMDAEGIAIAQVNLDRRREGIREQLDFKFRRRDGSDLWAMVSTNSLADKQGRYVGALAMVVDITDRKQTEAALQQSEAKFRSLYELTSLPVFMLCDNAITDANTATLKLFGCTTPQQLYGKNPGQLSPPFQPNGRDSLSLVNEVIDLAFERGNHRFDWVHQRLDGTDFPAEVVLTIIEVGNEKIIQAVIQDLTDRKLAEETLVRSEQALIQQAQRELLLNQIANQIRTSLDLDTILETAVQEIRNLMHLDWCIFTWYRPNTNPPVWDVTYEAKNADLPSMLGTYPVDDKSHLAVRQILRREILRIDDVSTFEDVELRELFQASNFNSVLSLPIHTASGDIGVITCYQAMSVRNWSESEVELMQAVVAQIAIAIDHAELYTQTRTAARLAQAQTQQLEQTLHELQRTQTQLIQSEKMSSLGQLVAGVAHEINNPVNFIYGNLSYTSEYTQKLLKILQLYHKEYPQPTARILEAREDFEIDYLVEDLPKILASMKVGADRIRDIVLSLRTFSRLDEAEMKQVDIHQGLESTLLILQNRLKNKPDRPTINLIKEYGNLPLVECYPGQLNQVFMNLLSNALDALEMEMNRSDRTAKNLAITVRTQVTDNNCVAIRIADSGSGMSEDVKKRLFDPFFTTKPIGKGTGLGLAISHSIVVEKHGGKLSCNSVLGEGSEFAIEIPLRQKKIKLAGNF</sequence>
<dbReference type="PANTHER" id="PTHR43304">
    <property type="entry name" value="PHYTOCHROME-LIKE PROTEIN CPH1"/>
    <property type="match status" value="1"/>
</dbReference>
<dbReference type="PROSITE" id="PS50112">
    <property type="entry name" value="PAS"/>
    <property type="match status" value="2"/>
</dbReference>
<dbReference type="EC" id="2.7.13.3" evidence="2"/>
<dbReference type="Proteomes" id="UP000702425">
    <property type="component" value="Unassembled WGS sequence"/>
</dbReference>
<dbReference type="SMART" id="SM00091">
    <property type="entry name" value="PAS"/>
    <property type="match status" value="6"/>
</dbReference>
<dbReference type="Gene3D" id="3.30.450.20">
    <property type="entry name" value="PAS domain"/>
    <property type="match status" value="6"/>
</dbReference>
<dbReference type="SMART" id="SM00388">
    <property type="entry name" value="HisKA"/>
    <property type="match status" value="1"/>
</dbReference>
<evidence type="ECO:0000256" key="4">
    <source>
        <dbReference type="ARBA" id="ARBA00022679"/>
    </source>
</evidence>
<feature type="domain" description="PAC" evidence="10">
    <location>
        <begin position="246"/>
        <end position="298"/>
    </location>
</feature>
<comment type="catalytic activity">
    <reaction evidence="1">
        <text>ATP + protein L-histidine = ADP + protein N-phospho-L-histidine.</text>
        <dbReference type="EC" id="2.7.13.3"/>
    </reaction>
</comment>
<evidence type="ECO:0000313" key="12">
    <source>
        <dbReference type="Proteomes" id="UP000702425"/>
    </source>
</evidence>
<dbReference type="InterPro" id="IPR013656">
    <property type="entry name" value="PAS_4"/>
</dbReference>
<dbReference type="PROSITE" id="PS50109">
    <property type="entry name" value="HIS_KIN"/>
    <property type="match status" value="1"/>
</dbReference>
<dbReference type="InterPro" id="IPR004358">
    <property type="entry name" value="Sig_transdc_His_kin-like_C"/>
</dbReference>
<dbReference type="RefSeq" id="WP_172190779.1">
    <property type="nucleotide sequence ID" value="NZ_CAWPPK010000007.1"/>
</dbReference>
<evidence type="ECO:0000259" key="8">
    <source>
        <dbReference type="PROSITE" id="PS50109"/>
    </source>
</evidence>
<evidence type="ECO:0000256" key="2">
    <source>
        <dbReference type="ARBA" id="ARBA00012438"/>
    </source>
</evidence>
<dbReference type="CDD" id="cd00082">
    <property type="entry name" value="HisKA"/>
    <property type="match status" value="1"/>
</dbReference>
<dbReference type="Pfam" id="PF01590">
    <property type="entry name" value="GAF"/>
    <property type="match status" value="1"/>
</dbReference>
<organism evidence="11 12">
    <name type="scientific">Microcoleus asticus IPMA8</name>
    <dbReference type="NCBI Taxonomy" id="2563858"/>
    <lineage>
        <taxon>Bacteria</taxon>
        <taxon>Bacillati</taxon>
        <taxon>Cyanobacteriota</taxon>
        <taxon>Cyanophyceae</taxon>
        <taxon>Oscillatoriophycideae</taxon>
        <taxon>Oscillatoriales</taxon>
        <taxon>Microcoleaceae</taxon>
        <taxon>Microcoleus</taxon>
        <taxon>Microcoleus asticus</taxon>
    </lineage>
</organism>
<dbReference type="InterPro" id="IPR005467">
    <property type="entry name" value="His_kinase_dom"/>
</dbReference>
<dbReference type="InterPro" id="IPR003018">
    <property type="entry name" value="GAF"/>
</dbReference>
<dbReference type="SUPFAM" id="SSF47384">
    <property type="entry name" value="Homodimeric domain of signal transducing histidine kinase"/>
    <property type="match status" value="1"/>
</dbReference>
<dbReference type="Gene3D" id="1.10.287.130">
    <property type="match status" value="1"/>
</dbReference>
<dbReference type="InterPro" id="IPR035965">
    <property type="entry name" value="PAS-like_dom_sf"/>
</dbReference>
<keyword evidence="12" id="KW-1185">Reference proteome</keyword>
<reference evidence="11 12" key="1">
    <citation type="journal article" date="2020" name="Sci. Rep.">
        <title>A novel cyanobacterial geosmin producer, revising GeoA distribution and dispersion patterns in Bacteria.</title>
        <authorList>
            <person name="Churro C."/>
            <person name="Semedo-Aguiar A.P."/>
            <person name="Silva A.D."/>
            <person name="Pereira-Leal J.B."/>
            <person name="Leite R.B."/>
        </authorList>
    </citation>
    <scope>NUCLEOTIDE SEQUENCE [LARGE SCALE GENOMIC DNA]</scope>
    <source>
        <strain evidence="11 12">IPMA8</strain>
    </source>
</reference>
<dbReference type="InterPro" id="IPR003661">
    <property type="entry name" value="HisK_dim/P_dom"/>
</dbReference>
<keyword evidence="5 11" id="KW-0418">Kinase</keyword>
<evidence type="ECO:0000259" key="9">
    <source>
        <dbReference type="PROSITE" id="PS50112"/>
    </source>
</evidence>
<feature type="coiled-coil region" evidence="7">
    <location>
        <begin position="139"/>
        <end position="187"/>
    </location>
</feature>
<dbReference type="GO" id="GO:0016301">
    <property type="term" value="F:kinase activity"/>
    <property type="evidence" value="ECO:0007669"/>
    <property type="project" value="UniProtKB-KW"/>
</dbReference>
<evidence type="ECO:0000256" key="6">
    <source>
        <dbReference type="ARBA" id="ARBA00023012"/>
    </source>
</evidence>
<dbReference type="SMART" id="SM00065">
    <property type="entry name" value="GAF"/>
    <property type="match status" value="1"/>
</dbReference>
<comment type="caution">
    <text evidence="11">The sequence shown here is derived from an EMBL/GenBank/DDBJ whole genome shotgun (WGS) entry which is preliminary data.</text>
</comment>
<dbReference type="CDD" id="cd00130">
    <property type="entry name" value="PAS"/>
    <property type="match status" value="4"/>
</dbReference>
<dbReference type="PROSITE" id="PS50113">
    <property type="entry name" value="PAC"/>
    <property type="match status" value="3"/>
</dbReference>
<protein>
    <recommendedName>
        <fullName evidence="2">histidine kinase</fullName>
        <ecNumber evidence="2">2.7.13.3</ecNumber>
    </recommendedName>
</protein>
<dbReference type="PANTHER" id="PTHR43304:SF1">
    <property type="entry name" value="PAC DOMAIN-CONTAINING PROTEIN"/>
    <property type="match status" value="1"/>
</dbReference>
<dbReference type="InterPro" id="IPR001610">
    <property type="entry name" value="PAC"/>
</dbReference>
<dbReference type="SUPFAM" id="SSF55785">
    <property type="entry name" value="PYP-like sensor domain (PAS domain)"/>
    <property type="match status" value="6"/>
</dbReference>
<dbReference type="NCBIfam" id="TIGR00229">
    <property type="entry name" value="sensory_box"/>
    <property type="match status" value="5"/>
</dbReference>
<dbReference type="Gene3D" id="3.30.565.10">
    <property type="entry name" value="Histidine kinase-like ATPase, C-terminal domain"/>
    <property type="match status" value="1"/>
</dbReference>
<gene>
    <name evidence="11" type="primary">cckA_14</name>
    <name evidence="11" type="ORF">E5S67_04686</name>
</gene>
<dbReference type="Gene3D" id="3.30.450.40">
    <property type="match status" value="1"/>
</dbReference>
<keyword evidence="3" id="KW-0597">Phosphoprotein</keyword>
<evidence type="ECO:0000256" key="3">
    <source>
        <dbReference type="ARBA" id="ARBA00022553"/>
    </source>
</evidence>
<dbReference type="InterPro" id="IPR000700">
    <property type="entry name" value="PAS-assoc_C"/>
</dbReference>
<dbReference type="InterPro" id="IPR052162">
    <property type="entry name" value="Sensor_kinase/Photoreceptor"/>
</dbReference>
<keyword evidence="4" id="KW-0808">Transferase</keyword>
<name>A0ABX2D5N0_9CYAN</name>
<dbReference type="SUPFAM" id="SSF55874">
    <property type="entry name" value="ATPase domain of HSP90 chaperone/DNA topoisomerase II/histidine kinase"/>
    <property type="match status" value="1"/>
</dbReference>
<dbReference type="Pfam" id="PF00989">
    <property type="entry name" value="PAS"/>
    <property type="match status" value="1"/>
</dbReference>
<dbReference type="InterPro" id="IPR013767">
    <property type="entry name" value="PAS_fold"/>
</dbReference>
<dbReference type="InterPro" id="IPR036890">
    <property type="entry name" value="HATPase_C_sf"/>
</dbReference>
<dbReference type="InterPro" id="IPR003594">
    <property type="entry name" value="HATPase_dom"/>
</dbReference>
<evidence type="ECO:0000313" key="11">
    <source>
        <dbReference type="EMBL" id="NQE36920.1"/>
    </source>
</evidence>
<dbReference type="SMART" id="SM00387">
    <property type="entry name" value="HATPase_c"/>
    <property type="match status" value="1"/>
</dbReference>
<dbReference type="Pfam" id="PF13426">
    <property type="entry name" value="PAS_9"/>
    <property type="match status" value="3"/>
</dbReference>
<dbReference type="InterPro" id="IPR036097">
    <property type="entry name" value="HisK_dim/P_sf"/>
</dbReference>
<dbReference type="SMART" id="SM00086">
    <property type="entry name" value="PAC"/>
    <property type="match status" value="4"/>
</dbReference>
<feature type="domain" description="PAC" evidence="10">
    <location>
        <begin position="620"/>
        <end position="672"/>
    </location>
</feature>
<evidence type="ECO:0000256" key="1">
    <source>
        <dbReference type="ARBA" id="ARBA00000085"/>
    </source>
</evidence>
<proteinExistence type="predicted"/>
<dbReference type="SUPFAM" id="SSF55781">
    <property type="entry name" value="GAF domain-like"/>
    <property type="match status" value="1"/>
</dbReference>
<feature type="domain" description="PAS" evidence="9">
    <location>
        <begin position="548"/>
        <end position="602"/>
    </location>
</feature>
<dbReference type="PRINTS" id="PR00344">
    <property type="entry name" value="BCTRLSENSOR"/>
</dbReference>
<dbReference type="Pfam" id="PF02518">
    <property type="entry name" value="HATPase_c"/>
    <property type="match status" value="1"/>
</dbReference>
<evidence type="ECO:0000259" key="10">
    <source>
        <dbReference type="PROSITE" id="PS50113"/>
    </source>
</evidence>
<dbReference type="Pfam" id="PF08448">
    <property type="entry name" value="PAS_4"/>
    <property type="match status" value="2"/>
</dbReference>
<evidence type="ECO:0000256" key="5">
    <source>
        <dbReference type="ARBA" id="ARBA00022777"/>
    </source>
</evidence>
<evidence type="ECO:0000256" key="7">
    <source>
        <dbReference type="SAM" id="Coils"/>
    </source>
</evidence>
<feature type="domain" description="Histidine kinase" evidence="8">
    <location>
        <begin position="1022"/>
        <end position="1277"/>
    </location>
</feature>
<dbReference type="InterPro" id="IPR000014">
    <property type="entry name" value="PAS"/>
</dbReference>